<name>A0A5B7HSH8_PORTR</name>
<gene>
    <name evidence="1" type="ORF">E2C01_065700</name>
</gene>
<reference evidence="1 2" key="1">
    <citation type="submission" date="2019-05" db="EMBL/GenBank/DDBJ databases">
        <title>Another draft genome of Portunus trituberculatus and its Hox gene families provides insights of decapod evolution.</title>
        <authorList>
            <person name="Jeong J.-H."/>
            <person name="Song I."/>
            <person name="Kim S."/>
            <person name="Choi T."/>
            <person name="Kim D."/>
            <person name="Ryu S."/>
            <person name="Kim W."/>
        </authorList>
    </citation>
    <scope>NUCLEOTIDE SEQUENCE [LARGE SCALE GENOMIC DNA]</scope>
    <source>
        <tissue evidence="1">Muscle</tissue>
    </source>
</reference>
<proteinExistence type="predicted"/>
<keyword evidence="2" id="KW-1185">Reference proteome</keyword>
<sequence>MQPGEVGGVYADDWLLPRVFLNSGRTLARYSYIDINVPGLFVLHLCVISPLRSTQQGQHTRGMGTAVDSSAQCAELHGGTDGREGVTSSVGDISRLSADILCETNEASKMNECILE</sequence>
<evidence type="ECO:0000313" key="2">
    <source>
        <dbReference type="Proteomes" id="UP000324222"/>
    </source>
</evidence>
<dbReference type="Proteomes" id="UP000324222">
    <property type="component" value="Unassembled WGS sequence"/>
</dbReference>
<protein>
    <submittedName>
        <fullName evidence="1">Uncharacterized protein</fullName>
    </submittedName>
</protein>
<dbReference type="EMBL" id="VSRR010032850">
    <property type="protein sequence ID" value="MPC71424.1"/>
    <property type="molecule type" value="Genomic_DNA"/>
</dbReference>
<organism evidence="1 2">
    <name type="scientific">Portunus trituberculatus</name>
    <name type="common">Swimming crab</name>
    <name type="synonym">Neptunus trituberculatus</name>
    <dbReference type="NCBI Taxonomy" id="210409"/>
    <lineage>
        <taxon>Eukaryota</taxon>
        <taxon>Metazoa</taxon>
        <taxon>Ecdysozoa</taxon>
        <taxon>Arthropoda</taxon>
        <taxon>Crustacea</taxon>
        <taxon>Multicrustacea</taxon>
        <taxon>Malacostraca</taxon>
        <taxon>Eumalacostraca</taxon>
        <taxon>Eucarida</taxon>
        <taxon>Decapoda</taxon>
        <taxon>Pleocyemata</taxon>
        <taxon>Brachyura</taxon>
        <taxon>Eubrachyura</taxon>
        <taxon>Portunoidea</taxon>
        <taxon>Portunidae</taxon>
        <taxon>Portuninae</taxon>
        <taxon>Portunus</taxon>
    </lineage>
</organism>
<evidence type="ECO:0000313" key="1">
    <source>
        <dbReference type="EMBL" id="MPC71424.1"/>
    </source>
</evidence>
<accession>A0A5B7HSH8</accession>
<dbReference type="AlphaFoldDB" id="A0A5B7HSH8"/>
<comment type="caution">
    <text evidence="1">The sequence shown here is derived from an EMBL/GenBank/DDBJ whole genome shotgun (WGS) entry which is preliminary data.</text>
</comment>